<dbReference type="Proteomes" id="UP000398389">
    <property type="component" value="Unassembled WGS sequence"/>
</dbReference>
<proteinExistence type="predicted"/>
<keyword evidence="1" id="KW-1133">Transmembrane helix</keyword>
<feature type="transmembrane region" description="Helical" evidence="1">
    <location>
        <begin position="148"/>
        <end position="170"/>
    </location>
</feature>
<dbReference type="EMBL" id="CABVLU010000001">
    <property type="protein sequence ID" value="VVT47257.1"/>
    <property type="molecule type" value="Genomic_DNA"/>
</dbReference>
<dbReference type="InterPro" id="IPR019402">
    <property type="entry name" value="CWH43_N"/>
</dbReference>
<reference evidence="3 4" key="1">
    <citation type="submission" date="2019-09" db="EMBL/GenBank/DDBJ databases">
        <authorList>
            <person name="Brejova B."/>
        </authorList>
    </citation>
    <scope>NUCLEOTIDE SEQUENCE [LARGE SCALE GENOMIC DNA]</scope>
</reference>
<evidence type="ECO:0000313" key="3">
    <source>
        <dbReference type="EMBL" id="VVT47257.1"/>
    </source>
</evidence>
<dbReference type="AlphaFoldDB" id="A0A5E8B6U7"/>
<dbReference type="OrthoDB" id="10032492at2759"/>
<feature type="transmembrane region" description="Helical" evidence="1">
    <location>
        <begin position="182"/>
        <end position="206"/>
    </location>
</feature>
<dbReference type="Pfam" id="PF10277">
    <property type="entry name" value="Frag1"/>
    <property type="match status" value="1"/>
</dbReference>
<gene>
    <name evidence="3" type="ORF">SAPINGB_P001621</name>
</gene>
<organism evidence="3 4">
    <name type="scientific">Magnusiomyces paraingens</name>
    <dbReference type="NCBI Taxonomy" id="2606893"/>
    <lineage>
        <taxon>Eukaryota</taxon>
        <taxon>Fungi</taxon>
        <taxon>Dikarya</taxon>
        <taxon>Ascomycota</taxon>
        <taxon>Saccharomycotina</taxon>
        <taxon>Dipodascomycetes</taxon>
        <taxon>Dipodascales</taxon>
        <taxon>Dipodascaceae</taxon>
        <taxon>Magnusiomyces</taxon>
    </lineage>
</organism>
<sequence length="336" mass="38362">MSPDLALHVSQAERLERLHTMSHWSLPLISLVIWWGMLTIMLLFWGTGRVDYMASDQQTRILVYVSTVGSEGLKPLFVCGSFLMGILALISTTVERTVRHRGRLVHTKRSLETTTSWVTITTSTIGHVSLFCVAVFDCRDHYDFHVFALALFLGFLGIASFTIVSEFYFLDPEYEAFRRLQIAYFLRLLWSVLEVGLIVSFTTYALSENRARGCILEWIVAYLFGIHLILFSYGMFPIEIAPVTLAEEEAGYAIECVMLGVFGWTSWVREYRGHCRAVLDGNSPGNSGYIVKEKEGCDGGNDECQELRCYEEKMKRISSMDSLSLRSWDDLQMNWK</sequence>
<feature type="transmembrane region" description="Helical" evidence="1">
    <location>
        <begin position="218"/>
        <end position="238"/>
    </location>
</feature>
<feature type="transmembrane region" description="Helical" evidence="1">
    <location>
        <begin position="250"/>
        <end position="268"/>
    </location>
</feature>
<keyword evidence="1" id="KW-0812">Transmembrane</keyword>
<dbReference type="RefSeq" id="XP_031852233.1">
    <property type="nucleotide sequence ID" value="XM_031996342.1"/>
</dbReference>
<feature type="transmembrane region" description="Helical" evidence="1">
    <location>
        <begin position="24"/>
        <end position="45"/>
    </location>
</feature>
<keyword evidence="4" id="KW-1185">Reference proteome</keyword>
<protein>
    <recommendedName>
        <fullName evidence="2">CWH43-like N-terminal domain-containing protein</fullName>
    </recommendedName>
</protein>
<accession>A0A5E8B6U7</accession>
<evidence type="ECO:0000256" key="1">
    <source>
        <dbReference type="SAM" id="Phobius"/>
    </source>
</evidence>
<evidence type="ECO:0000259" key="2">
    <source>
        <dbReference type="Pfam" id="PF10277"/>
    </source>
</evidence>
<keyword evidence="1" id="KW-0472">Membrane</keyword>
<feature type="domain" description="CWH43-like N-terminal" evidence="2">
    <location>
        <begin position="24"/>
        <end position="233"/>
    </location>
</feature>
<feature type="transmembrane region" description="Helical" evidence="1">
    <location>
        <begin position="76"/>
        <end position="94"/>
    </location>
</feature>
<evidence type="ECO:0000313" key="4">
    <source>
        <dbReference type="Proteomes" id="UP000398389"/>
    </source>
</evidence>
<dbReference type="GeneID" id="43580442"/>
<feature type="transmembrane region" description="Helical" evidence="1">
    <location>
        <begin position="114"/>
        <end position="136"/>
    </location>
</feature>
<name>A0A5E8B6U7_9ASCO</name>